<keyword evidence="2 3" id="KW-0413">Isomerase</keyword>
<dbReference type="NCBIfam" id="TIGR00652">
    <property type="entry name" value="DapF"/>
    <property type="match status" value="1"/>
</dbReference>
<feature type="binding site" evidence="3">
    <location>
        <position position="13"/>
    </location>
    <ligand>
        <name>substrate</name>
    </ligand>
</feature>
<dbReference type="InterPro" id="IPR001653">
    <property type="entry name" value="DAP_epimerase_DapF"/>
</dbReference>
<dbReference type="Gene3D" id="3.10.310.10">
    <property type="entry name" value="Diaminopimelate Epimerase, Chain A, domain 1"/>
    <property type="match status" value="2"/>
</dbReference>
<evidence type="ECO:0000256" key="4">
    <source>
        <dbReference type="NCBIfam" id="TIGR00652"/>
    </source>
</evidence>
<feature type="binding site" evidence="3">
    <location>
        <position position="169"/>
    </location>
    <ligand>
        <name>substrate</name>
    </ligand>
</feature>
<feature type="binding site" evidence="3">
    <location>
        <begin position="74"/>
        <end position="75"/>
    </location>
    <ligand>
        <name>substrate</name>
    </ligand>
</feature>
<feature type="active site" description="Proton donor" evidence="3">
    <location>
        <position position="73"/>
    </location>
</feature>
<dbReference type="GO" id="GO:0008837">
    <property type="term" value="F:diaminopimelate epimerase activity"/>
    <property type="evidence" value="ECO:0007669"/>
    <property type="project" value="UniProtKB-EC"/>
</dbReference>
<evidence type="ECO:0000313" key="6">
    <source>
        <dbReference type="Proteomes" id="UP000664480"/>
    </source>
</evidence>
<organism evidence="5 6">
    <name type="scientific">Algoriphagus pacificus</name>
    <dbReference type="NCBI Taxonomy" id="2811234"/>
    <lineage>
        <taxon>Bacteria</taxon>
        <taxon>Pseudomonadati</taxon>
        <taxon>Bacteroidota</taxon>
        <taxon>Cytophagia</taxon>
        <taxon>Cytophagales</taxon>
        <taxon>Cyclobacteriaceae</taxon>
        <taxon>Algoriphagus</taxon>
    </lineage>
</organism>
<feature type="active site" description="Proton acceptor" evidence="3">
    <location>
        <position position="197"/>
    </location>
</feature>
<feature type="binding site" evidence="3">
    <location>
        <begin position="187"/>
        <end position="188"/>
    </location>
    <ligand>
        <name>substrate</name>
    </ligand>
</feature>
<comment type="caution">
    <text evidence="3">Lacks conserved residue(s) required for the propagation of feature annotation.</text>
</comment>
<comment type="catalytic activity">
    <reaction evidence="3">
        <text>(2S,6S)-2,6-diaminopimelate = meso-2,6-diaminopimelate</text>
        <dbReference type="Rhea" id="RHEA:15393"/>
        <dbReference type="ChEBI" id="CHEBI:57609"/>
        <dbReference type="ChEBI" id="CHEBI:57791"/>
        <dbReference type="EC" id="5.1.1.7"/>
    </reaction>
</comment>
<keyword evidence="3" id="KW-0028">Amino-acid biosynthesis</keyword>
<evidence type="ECO:0000256" key="1">
    <source>
        <dbReference type="ARBA" id="ARBA00010219"/>
    </source>
</evidence>
<dbReference type="RefSeq" id="WP_206585062.1">
    <property type="nucleotide sequence ID" value="NZ_JAFKCU010000001.1"/>
</dbReference>
<feature type="binding site" evidence="3">
    <location>
        <begin position="198"/>
        <end position="199"/>
    </location>
    <ligand>
        <name>substrate</name>
    </ligand>
</feature>
<dbReference type="HAMAP" id="MF_00197">
    <property type="entry name" value="DAP_epimerase"/>
    <property type="match status" value="1"/>
</dbReference>
<accession>A0ABS3CBC4</accession>
<feature type="site" description="Could be important to modulate the pK values of the two catalytic cysteine residues" evidence="3">
    <location>
        <position position="137"/>
    </location>
</feature>
<comment type="subunit">
    <text evidence="3">Homodimer.</text>
</comment>
<evidence type="ECO:0000256" key="3">
    <source>
        <dbReference type="HAMAP-Rule" id="MF_00197"/>
    </source>
</evidence>
<comment type="caution">
    <text evidence="5">The sequence shown here is derived from an EMBL/GenBank/DDBJ whole genome shotgun (WGS) entry which is preliminary data.</text>
</comment>
<keyword evidence="3" id="KW-0457">Lysine biosynthesis</keyword>
<dbReference type="Proteomes" id="UP000664480">
    <property type="component" value="Unassembled WGS sequence"/>
</dbReference>
<comment type="similarity">
    <text evidence="1 3">Belongs to the diaminopimelate epimerase family.</text>
</comment>
<gene>
    <name evidence="3" type="primary">dapF</name>
    <name evidence="5" type="ORF">J0A69_03195</name>
</gene>
<dbReference type="PANTHER" id="PTHR31689">
    <property type="entry name" value="DIAMINOPIMELATE EPIMERASE, CHLOROPLASTIC"/>
    <property type="match status" value="1"/>
</dbReference>
<comment type="subcellular location">
    <subcellularLocation>
        <location evidence="3">Cytoplasm</location>
    </subcellularLocation>
</comment>
<dbReference type="SUPFAM" id="SSF54506">
    <property type="entry name" value="Diaminopimelate epimerase-like"/>
    <property type="match status" value="2"/>
</dbReference>
<protein>
    <recommendedName>
        <fullName evidence="3 4">Diaminopimelate epimerase</fullName>
        <shortName evidence="3">DAP epimerase</shortName>
        <ecNumber evidence="3 4">5.1.1.7</ecNumber>
    </recommendedName>
    <alternativeName>
        <fullName evidence="3">PLP-independent amino acid racemase</fullName>
    </alternativeName>
</protein>
<comment type="function">
    <text evidence="3">Catalyzes the stereoinversion of LL-2,6-diaminopimelate (L,L-DAP) to meso-diaminopimelate (meso-DAP), a precursor of L-lysine and an essential component of the bacterial peptidoglycan.</text>
</comment>
<evidence type="ECO:0000256" key="2">
    <source>
        <dbReference type="ARBA" id="ARBA00023235"/>
    </source>
</evidence>
<dbReference type="PANTHER" id="PTHR31689:SF0">
    <property type="entry name" value="DIAMINOPIMELATE EPIMERASE"/>
    <property type="match status" value="1"/>
</dbReference>
<dbReference type="EMBL" id="JAFKCU010000001">
    <property type="protein sequence ID" value="MBN7814414.1"/>
    <property type="molecule type" value="Genomic_DNA"/>
</dbReference>
<feature type="binding site" evidence="3">
    <location>
        <position position="65"/>
    </location>
    <ligand>
        <name>substrate</name>
    </ligand>
</feature>
<dbReference type="Pfam" id="PF01678">
    <property type="entry name" value="DAP_epimerase"/>
    <property type="match status" value="2"/>
</dbReference>
<evidence type="ECO:0000313" key="5">
    <source>
        <dbReference type="EMBL" id="MBN7814414.1"/>
    </source>
</evidence>
<keyword evidence="3" id="KW-0963">Cytoplasm</keyword>
<sequence>MEITFYKYQGTGNDFVMIDDRQQLFDVTDLGLVSKLCDRKFGIGADGLILIRNHADYDFEMIYFNADGSQSMCGNGARCAVAFSAFLGIVEEKTDFLAIDGAHQATLKDGLVQLLMGEVAGIEEKAEDFFVNTGSPHHIRLVDRVKDYPVFAEGKSIRYDDMYAPSGTNVNFVEAISPDEIFVRTYERGVEDETLSCGTGVTAAALVYGKDQPATEIKINTLGGKLSVKFTSKPSGGFSDIWLIGPAEQVYSGKIKV</sequence>
<proteinExistence type="inferred from homology"/>
<keyword evidence="6" id="KW-1185">Reference proteome</keyword>
<reference evidence="5 6" key="1">
    <citation type="submission" date="2021-03" db="EMBL/GenBank/DDBJ databases">
        <title>novel species isolated from a fishpond in China.</title>
        <authorList>
            <person name="Lu H."/>
            <person name="Cai Z."/>
        </authorList>
    </citation>
    <scope>NUCLEOTIDE SEQUENCE [LARGE SCALE GENOMIC DNA]</scope>
    <source>
        <strain evidence="5 6">YJ13C</strain>
    </source>
</reference>
<comment type="pathway">
    <text evidence="3">Amino-acid biosynthesis; L-lysine biosynthesis via DAP pathway; DL-2,6-diaminopimelate from LL-2,6-diaminopimelate: step 1/1.</text>
</comment>
<name>A0ABS3CBC4_9BACT</name>
<feature type="site" description="Could be important to modulate the pK values of the two catalytic cysteine residues" evidence="3">
    <location>
        <position position="187"/>
    </location>
</feature>
<dbReference type="EC" id="5.1.1.7" evidence="3 4"/>